<evidence type="ECO:0000256" key="1">
    <source>
        <dbReference type="ARBA" id="ARBA00022737"/>
    </source>
</evidence>
<dbReference type="PANTHER" id="PTHR13833">
    <property type="match status" value="1"/>
</dbReference>
<comment type="caution">
    <text evidence="3">The sequence shown here is derived from an EMBL/GenBank/DDBJ whole genome shotgun (WGS) entry which is preliminary data.</text>
</comment>
<evidence type="ECO:0008006" key="5">
    <source>
        <dbReference type="Google" id="ProtNLM"/>
    </source>
</evidence>
<dbReference type="PANTHER" id="PTHR13833:SF71">
    <property type="entry name" value="NHL DOMAIN-CONTAINING PROTEIN"/>
    <property type="match status" value="1"/>
</dbReference>
<evidence type="ECO:0000313" key="4">
    <source>
        <dbReference type="Proteomes" id="UP000621859"/>
    </source>
</evidence>
<dbReference type="EMBL" id="BMLY01000001">
    <property type="protein sequence ID" value="GGP25258.1"/>
    <property type="molecule type" value="Genomic_DNA"/>
</dbReference>
<dbReference type="InterPro" id="IPR001258">
    <property type="entry name" value="NHL_repeat"/>
</dbReference>
<keyword evidence="1" id="KW-0677">Repeat</keyword>
<dbReference type="Pfam" id="PF01436">
    <property type="entry name" value="NHL"/>
    <property type="match status" value="2"/>
</dbReference>
<keyword evidence="4" id="KW-1185">Reference proteome</keyword>
<name>A0ABQ2PI19_9NEIS</name>
<feature type="repeat" description="NHL" evidence="2">
    <location>
        <begin position="280"/>
        <end position="310"/>
    </location>
</feature>
<dbReference type="InterPro" id="IPR011042">
    <property type="entry name" value="6-blade_b-propeller_TolB-like"/>
</dbReference>
<organism evidence="3 4">
    <name type="scientific">Silvimonas amylolytica</name>
    <dbReference type="NCBI Taxonomy" id="449663"/>
    <lineage>
        <taxon>Bacteria</taxon>
        <taxon>Pseudomonadati</taxon>
        <taxon>Pseudomonadota</taxon>
        <taxon>Betaproteobacteria</taxon>
        <taxon>Neisseriales</taxon>
        <taxon>Chitinibacteraceae</taxon>
        <taxon>Silvimonas</taxon>
    </lineage>
</organism>
<dbReference type="SUPFAM" id="SSF101898">
    <property type="entry name" value="NHL repeat"/>
    <property type="match status" value="1"/>
</dbReference>
<sequence>MHMAWPEAGHVAVTKKYITKKNGRKEMKTIKSGAQALCVVSLMSLLSACGGGGGTETDAPASGYKVGGVASGLPDGEPVVLQNSNGDTTTVSANGSFSFPATVGKGAAYAVMITRQPLWASCSVSQQNGTANADVSSIQLNCVAAKAQVTTVAGPGAFQNAQGLVLAADGSFYVSDFTSDIIYSVNSIGQVQPWAGGFQTWVPGSSGYPALVTEGWLDGPRLNSQFFAPVGLALDKQGNMYVADRGNSMIRKISASGAVSTLAGDGSYSFQDGQGAHASFDQPQGVAVDDAGNVYVADTRNLRIRKITPDGTVSTLAGSGTAVSQDGTGAAASFTYPRTLAMGPDGNLYVGELNVGRLRKVTPAGAVTTIAGRDLPGFADGTGPDAAFNGVTGVVVDQNGTIYVSDFSNNAIRRISRNGVVTTLAGSGQSAVIDGIGSAAAFQGPEQLTLDAQGNLYVVEIQSGAIRRISPTQ</sequence>
<dbReference type="Proteomes" id="UP000621859">
    <property type="component" value="Unassembled WGS sequence"/>
</dbReference>
<accession>A0ABQ2PI19</accession>
<protein>
    <recommendedName>
        <fullName evidence="5">NHL repeat-containing protein</fullName>
    </recommendedName>
</protein>
<dbReference type="Gene3D" id="2.120.10.30">
    <property type="entry name" value="TolB, C-terminal domain"/>
    <property type="match status" value="2"/>
</dbReference>
<evidence type="ECO:0000256" key="2">
    <source>
        <dbReference type="PROSITE-ProRule" id="PRU00504"/>
    </source>
</evidence>
<reference evidence="4" key="1">
    <citation type="journal article" date="2019" name="Int. J. Syst. Evol. Microbiol.">
        <title>The Global Catalogue of Microorganisms (GCM) 10K type strain sequencing project: providing services to taxonomists for standard genome sequencing and annotation.</title>
        <authorList>
            <consortium name="The Broad Institute Genomics Platform"/>
            <consortium name="The Broad Institute Genome Sequencing Center for Infectious Disease"/>
            <person name="Wu L."/>
            <person name="Ma J."/>
        </authorList>
    </citation>
    <scope>NUCLEOTIDE SEQUENCE [LARGE SCALE GENOMIC DNA]</scope>
    <source>
        <strain evidence="4">CGMCC 1.8860</strain>
    </source>
</reference>
<gene>
    <name evidence="3" type="ORF">GCM10010971_10770</name>
</gene>
<evidence type="ECO:0000313" key="3">
    <source>
        <dbReference type="EMBL" id="GGP25258.1"/>
    </source>
</evidence>
<dbReference type="PROSITE" id="PS51125">
    <property type="entry name" value="NHL"/>
    <property type="match status" value="1"/>
</dbReference>
<proteinExistence type="predicted"/>